<dbReference type="InterPro" id="IPR036895">
    <property type="entry name" value="Uracil-DNA_glycosylase-like_sf"/>
</dbReference>
<dbReference type="InterPro" id="IPR002043">
    <property type="entry name" value="UDG_fam1"/>
</dbReference>
<dbReference type="InterPro" id="IPR005122">
    <property type="entry name" value="Uracil-DNA_glycosylase-like"/>
</dbReference>
<evidence type="ECO:0000256" key="6">
    <source>
        <dbReference type="ARBA" id="ARBA00022763"/>
    </source>
</evidence>
<dbReference type="NCBIfam" id="NF003588">
    <property type="entry name" value="PRK05254.1-1"/>
    <property type="match status" value="1"/>
</dbReference>
<keyword evidence="13" id="KW-0326">Glycosidase</keyword>
<keyword evidence="14" id="KW-1185">Reference proteome</keyword>
<feature type="active site" description="Proton acceptor" evidence="9 10">
    <location>
        <position position="71"/>
    </location>
</feature>
<comment type="subcellular location">
    <subcellularLocation>
        <location evidence="9">Cytoplasm</location>
    </subcellularLocation>
</comment>
<comment type="catalytic activity">
    <reaction evidence="1 9 11">
        <text>Hydrolyzes single-stranded DNA or mismatched double-stranded DNA and polynucleotides, releasing free uracil.</text>
        <dbReference type="EC" id="3.2.2.27"/>
    </reaction>
</comment>
<name>A0A380MKL0_9GAMM</name>
<dbReference type="Pfam" id="PF03167">
    <property type="entry name" value="UDG"/>
    <property type="match status" value="1"/>
</dbReference>
<dbReference type="RefSeq" id="WP_172459362.1">
    <property type="nucleotide sequence ID" value="NZ_UHIA01000003.1"/>
</dbReference>
<dbReference type="GO" id="GO:0004844">
    <property type="term" value="F:uracil DNA N-glycosylase activity"/>
    <property type="evidence" value="ECO:0007669"/>
    <property type="project" value="UniProtKB-UniRule"/>
</dbReference>
<protein>
    <recommendedName>
        <fullName evidence="5 9">Uracil-DNA glycosylase</fullName>
        <shortName evidence="9">UDG</shortName>
        <ecNumber evidence="4 9">3.2.2.27</ecNumber>
    </recommendedName>
</protein>
<reference evidence="13 14" key="1">
    <citation type="submission" date="2018-06" db="EMBL/GenBank/DDBJ databases">
        <authorList>
            <consortium name="Pathogen Informatics"/>
            <person name="Doyle S."/>
        </authorList>
    </citation>
    <scope>NUCLEOTIDE SEQUENCE [LARGE SCALE GENOMIC DNA]</scope>
    <source>
        <strain evidence="13 14">NCTC10717</strain>
    </source>
</reference>
<evidence type="ECO:0000259" key="12">
    <source>
        <dbReference type="SMART" id="SM00986"/>
    </source>
</evidence>
<comment type="function">
    <text evidence="2 9 11">Excises uracil residues from the DNA which can arise as a result of misincorporation of dUMP residues by DNA polymerase or due to deamination of cytosine.</text>
</comment>
<gene>
    <name evidence="9 13" type="primary">ung</name>
    <name evidence="13" type="ORF">NCTC10717_00312</name>
</gene>
<feature type="domain" description="Uracil-DNA glycosylase-like" evidence="12">
    <location>
        <begin position="56"/>
        <end position="216"/>
    </location>
</feature>
<dbReference type="SMART" id="SM00987">
    <property type="entry name" value="UreE_C"/>
    <property type="match status" value="1"/>
</dbReference>
<evidence type="ECO:0000256" key="10">
    <source>
        <dbReference type="PROSITE-ProRule" id="PRU10072"/>
    </source>
</evidence>
<evidence type="ECO:0000313" key="13">
    <source>
        <dbReference type="EMBL" id="SUO91933.1"/>
    </source>
</evidence>
<dbReference type="InterPro" id="IPR018085">
    <property type="entry name" value="Ura-DNA_Glyclase_AS"/>
</dbReference>
<evidence type="ECO:0000256" key="9">
    <source>
        <dbReference type="HAMAP-Rule" id="MF_00148"/>
    </source>
</evidence>
<evidence type="ECO:0000256" key="11">
    <source>
        <dbReference type="RuleBase" id="RU003780"/>
    </source>
</evidence>
<sequence>MHINPDNVRIETSWKQALYPCFSRPYFQRIKQALLDAKTQGKTVYPPNRLIFNAFEQTPFEQVKIVILGQDPYHGAGQAMGLSFSVPRGIAVPASLKNIYKELQMEYPNYRIPAHGDLQYWAQQGVLLLNASLTVLAGQAASHSQIGWLEFSDDIIRTLNQAHSGLVFMLWGNFAKSKAALIDADKHCILTAAHPSPLARGAFFGCNHFRLANDYLQTQGKTPIDWQISAI</sequence>
<dbReference type="GO" id="GO:0005737">
    <property type="term" value="C:cytoplasm"/>
    <property type="evidence" value="ECO:0007669"/>
    <property type="project" value="UniProtKB-SubCell"/>
</dbReference>
<dbReference type="NCBIfam" id="TIGR00628">
    <property type="entry name" value="ung"/>
    <property type="match status" value="1"/>
</dbReference>
<dbReference type="PANTHER" id="PTHR11264:SF0">
    <property type="entry name" value="URACIL-DNA GLYCOSYLASE"/>
    <property type="match status" value="1"/>
</dbReference>
<dbReference type="PROSITE" id="PS00130">
    <property type="entry name" value="U_DNA_GLYCOSYLASE"/>
    <property type="match status" value="1"/>
</dbReference>
<evidence type="ECO:0000256" key="2">
    <source>
        <dbReference type="ARBA" id="ARBA00002631"/>
    </source>
</evidence>
<dbReference type="HAMAP" id="MF_00148">
    <property type="entry name" value="UDG"/>
    <property type="match status" value="1"/>
</dbReference>
<dbReference type="Proteomes" id="UP000254575">
    <property type="component" value="Unassembled WGS sequence"/>
</dbReference>
<organism evidence="13 14">
    <name type="scientific">Suttonella indologenes</name>
    <dbReference type="NCBI Taxonomy" id="13276"/>
    <lineage>
        <taxon>Bacteria</taxon>
        <taxon>Pseudomonadati</taxon>
        <taxon>Pseudomonadota</taxon>
        <taxon>Gammaproteobacteria</taxon>
        <taxon>Cardiobacteriales</taxon>
        <taxon>Cardiobacteriaceae</taxon>
        <taxon>Suttonella</taxon>
    </lineage>
</organism>
<dbReference type="SMART" id="SM00986">
    <property type="entry name" value="UDG"/>
    <property type="match status" value="1"/>
</dbReference>
<keyword evidence="6 9" id="KW-0227">DNA damage</keyword>
<evidence type="ECO:0000256" key="3">
    <source>
        <dbReference type="ARBA" id="ARBA00008184"/>
    </source>
</evidence>
<dbReference type="PANTHER" id="PTHR11264">
    <property type="entry name" value="URACIL-DNA GLYCOSYLASE"/>
    <property type="match status" value="1"/>
</dbReference>
<dbReference type="EC" id="3.2.2.27" evidence="4 9"/>
<keyword evidence="8 9" id="KW-0234">DNA repair</keyword>
<evidence type="ECO:0000256" key="7">
    <source>
        <dbReference type="ARBA" id="ARBA00022801"/>
    </source>
</evidence>
<dbReference type="AlphaFoldDB" id="A0A380MKL0"/>
<accession>A0A380MKL0</accession>
<evidence type="ECO:0000256" key="5">
    <source>
        <dbReference type="ARBA" id="ARBA00018429"/>
    </source>
</evidence>
<dbReference type="Gene3D" id="3.40.470.10">
    <property type="entry name" value="Uracil-DNA glycosylase-like domain"/>
    <property type="match status" value="1"/>
</dbReference>
<evidence type="ECO:0000313" key="14">
    <source>
        <dbReference type="Proteomes" id="UP000254575"/>
    </source>
</evidence>
<dbReference type="SUPFAM" id="SSF52141">
    <property type="entry name" value="Uracil-DNA glycosylase-like"/>
    <property type="match status" value="1"/>
</dbReference>
<dbReference type="NCBIfam" id="NF003589">
    <property type="entry name" value="PRK05254.1-2"/>
    <property type="match status" value="1"/>
</dbReference>
<dbReference type="FunFam" id="3.40.470.10:FF:000001">
    <property type="entry name" value="Uracil-DNA glycosylase"/>
    <property type="match status" value="1"/>
</dbReference>
<proteinExistence type="inferred from homology"/>
<dbReference type="GO" id="GO:0097510">
    <property type="term" value="P:base-excision repair, AP site formation via deaminated base removal"/>
    <property type="evidence" value="ECO:0007669"/>
    <property type="project" value="TreeGrafter"/>
</dbReference>
<dbReference type="NCBIfam" id="NF003591">
    <property type="entry name" value="PRK05254.1-4"/>
    <property type="match status" value="1"/>
</dbReference>
<dbReference type="EMBL" id="UHIA01000003">
    <property type="protein sequence ID" value="SUO91933.1"/>
    <property type="molecule type" value="Genomic_DNA"/>
</dbReference>
<evidence type="ECO:0000256" key="8">
    <source>
        <dbReference type="ARBA" id="ARBA00023204"/>
    </source>
</evidence>
<keyword evidence="7 9" id="KW-0378">Hydrolase</keyword>
<dbReference type="CDD" id="cd10027">
    <property type="entry name" value="UDG-F1-like"/>
    <property type="match status" value="1"/>
</dbReference>
<evidence type="ECO:0000256" key="4">
    <source>
        <dbReference type="ARBA" id="ARBA00012030"/>
    </source>
</evidence>
<keyword evidence="9" id="KW-0963">Cytoplasm</keyword>
<dbReference type="NCBIfam" id="NF003592">
    <property type="entry name" value="PRK05254.1-5"/>
    <property type="match status" value="1"/>
</dbReference>
<evidence type="ECO:0000256" key="1">
    <source>
        <dbReference type="ARBA" id="ARBA00001400"/>
    </source>
</evidence>
<comment type="similarity">
    <text evidence="3 9 11">Belongs to the uracil-DNA glycosylase (UDG) superfamily. UNG family.</text>
</comment>